<feature type="transmembrane region" description="Helical" evidence="5">
    <location>
        <begin position="454"/>
        <end position="474"/>
    </location>
</feature>
<dbReference type="RefSeq" id="WP_100714189.1">
    <property type="nucleotide sequence ID" value="NZ_NPDY01000010.1"/>
</dbReference>
<dbReference type="NCBIfam" id="TIGR01770">
    <property type="entry name" value="NDH_I_N"/>
    <property type="match status" value="1"/>
</dbReference>
<feature type="transmembrane region" description="Helical" evidence="5">
    <location>
        <begin position="408"/>
        <end position="429"/>
    </location>
</feature>
<keyword evidence="5" id="KW-1278">Translocase</keyword>
<protein>
    <recommendedName>
        <fullName evidence="5">NADH-quinone oxidoreductase subunit N</fullName>
        <ecNumber evidence="5">7.1.1.-</ecNumber>
    </recommendedName>
    <alternativeName>
        <fullName evidence="5">NADH dehydrogenase I subunit N</fullName>
    </alternativeName>
    <alternativeName>
        <fullName evidence="5">NDH-1 subunit N</fullName>
    </alternativeName>
</protein>
<dbReference type="GO" id="GO:0042773">
    <property type="term" value="P:ATP synthesis coupled electron transport"/>
    <property type="evidence" value="ECO:0007669"/>
    <property type="project" value="InterPro"/>
</dbReference>
<evidence type="ECO:0000313" key="10">
    <source>
        <dbReference type="Proteomes" id="UP000231962"/>
    </source>
</evidence>
<gene>
    <name evidence="5" type="primary">nuoN</name>
    <name evidence="8" type="ORF">CH360_11535</name>
    <name evidence="9" type="ORF">CH373_13970</name>
</gene>
<accession>A0A2M9ZKB6</accession>
<keyword evidence="10" id="KW-1185">Reference proteome</keyword>
<feature type="transmembrane region" description="Helical" evidence="5">
    <location>
        <begin position="276"/>
        <end position="296"/>
    </location>
</feature>
<evidence type="ECO:0000313" key="11">
    <source>
        <dbReference type="Proteomes" id="UP000231990"/>
    </source>
</evidence>
<dbReference type="GO" id="GO:0050136">
    <property type="term" value="F:NADH dehydrogenase (quinone) (non-electrogenic) activity"/>
    <property type="evidence" value="ECO:0007669"/>
    <property type="project" value="UniProtKB-UniRule"/>
</dbReference>
<evidence type="ECO:0000313" key="8">
    <source>
        <dbReference type="EMBL" id="PJZ69375.1"/>
    </source>
</evidence>
<dbReference type="OrthoDB" id="9811718at2"/>
<comment type="similarity">
    <text evidence="5">Belongs to the complex I subunit 2 family.</text>
</comment>
<evidence type="ECO:0000256" key="6">
    <source>
        <dbReference type="RuleBase" id="RU000320"/>
    </source>
</evidence>
<feature type="transmembrane region" description="Helical" evidence="5">
    <location>
        <begin position="209"/>
        <end position="230"/>
    </location>
</feature>
<dbReference type="EMBL" id="NPDY01000010">
    <property type="protein sequence ID" value="PJZ69375.1"/>
    <property type="molecule type" value="Genomic_DNA"/>
</dbReference>
<dbReference type="Proteomes" id="UP000231962">
    <property type="component" value="Unassembled WGS sequence"/>
</dbReference>
<feature type="transmembrane region" description="Helical" evidence="5">
    <location>
        <begin position="40"/>
        <end position="59"/>
    </location>
</feature>
<evidence type="ECO:0000256" key="4">
    <source>
        <dbReference type="ARBA" id="ARBA00023136"/>
    </source>
</evidence>
<proteinExistence type="inferred from homology"/>
<feature type="transmembrane region" description="Helical" evidence="5">
    <location>
        <begin position="133"/>
        <end position="154"/>
    </location>
</feature>
<dbReference type="GO" id="GO:0012505">
    <property type="term" value="C:endomembrane system"/>
    <property type="evidence" value="ECO:0007669"/>
    <property type="project" value="UniProtKB-SubCell"/>
</dbReference>
<feature type="transmembrane region" description="Helical" evidence="5">
    <location>
        <begin position="79"/>
        <end position="97"/>
    </location>
</feature>
<keyword evidence="3 5" id="KW-1133">Transmembrane helix</keyword>
<dbReference type="EC" id="7.1.1.-" evidence="5"/>
<comment type="subunit">
    <text evidence="5">NDH-1 is composed of 14 different subunits. Subunits NuoA, H, J, K, L, M, N constitute the membrane sector of the complex.</text>
</comment>
<dbReference type="InterPro" id="IPR010096">
    <property type="entry name" value="NADH-Q_OxRdtase_suN/2"/>
</dbReference>
<feature type="transmembrane region" description="Helical" evidence="5">
    <location>
        <begin position="109"/>
        <end position="127"/>
    </location>
</feature>
<keyword evidence="5" id="KW-0813">Transport</keyword>
<dbReference type="InterPro" id="IPR001750">
    <property type="entry name" value="ND/Mrp_TM"/>
</dbReference>
<dbReference type="AlphaFoldDB" id="A0A2M9ZKB6"/>
<reference evidence="10 11" key="1">
    <citation type="submission" date="2017-07" db="EMBL/GenBank/DDBJ databases">
        <title>Leptospira spp. isolated from tropical soils.</title>
        <authorList>
            <person name="Thibeaux R."/>
            <person name="Iraola G."/>
            <person name="Ferres I."/>
            <person name="Bierque E."/>
            <person name="Girault D."/>
            <person name="Soupe-Gilbert M.-E."/>
            <person name="Picardeau M."/>
            <person name="Goarant C."/>
        </authorList>
    </citation>
    <scope>NUCLEOTIDE SEQUENCE [LARGE SCALE GENOMIC DNA]</scope>
    <source>
        <strain evidence="9 11">FH1-B-B1</strain>
        <strain evidence="8 10">FH1-B-C1</strain>
    </source>
</reference>
<evidence type="ECO:0000259" key="7">
    <source>
        <dbReference type="Pfam" id="PF00361"/>
    </source>
</evidence>
<evidence type="ECO:0000256" key="2">
    <source>
        <dbReference type="ARBA" id="ARBA00022692"/>
    </source>
</evidence>
<sequence length="493" mass="53592">MNLIPSAGDLVSILPVLILSCGGILLLLLQFPFTHKEFRVVRISAGLIVLSAILGLFYTQFVFPGPGTYLGGHYEISGLGFWFGLLYLVMAFGTILSSPRVLEQHNMEFPEFYALLLFATSGMFFMTGGADTITIFTGLELMSLSLYVLVGMARSDLFSLEASLKYFLLGSFSTGFLLMGMAFLFGGSGTTHLVESLKPLAIEGLEANFSKIGFLLFLTGVSFKIALFPYHSWTPDAYEGALTPVSGFMATASKAAAMGLLLLVFHKLPSPVYGTVWSWVMGGLALLSMTYGNFLALKQENLKRLLAYSSIAHAGYVVAGLSLGVEEEAIFYLIVYSFMSLGAFALVAYLEEGKRHVTFASVQSLSIKSPWVSFSLFIFFLSLAGIPPLGGFWAKLFLFQKIAETGDLLSRILLIGGIANSALALYYYAKVGISTYMSSEEGEIAKSTSISRSYGVLFVVIFCVGAILIGWYFVQPKDLSSLLLQGRVESSQN</sequence>
<dbReference type="PRINTS" id="PR01434">
    <property type="entry name" value="NADHDHGNASE5"/>
</dbReference>
<comment type="function">
    <text evidence="5">NDH-1 shuttles electrons from NADH, via FMN and iron-sulfur (Fe-S) centers, to quinones in the respiratory chain. The immediate electron acceptor for the enzyme in this species is believed to be ubiquinone. Couples the redox reaction to proton translocation (for every two electrons transferred, four hydrogen ions are translocated across the cytoplasmic membrane), and thus conserves the redox energy in a proton gradient.</text>
</comment>
<evidence type="ECO:0000256" key="1">
    <source>
        <dbReference type="ARBA" id="ARBA00004127"/>
    </source>
</evidence>
<evidence type="ECO:0000256" key="3">
    <source>
        <dbReference type="ARBA" id="ARBA00022989"/>
    </source>
</evidence>
<dbReference type="PANTHER" id="PTHR22773">
    <property type="entry name" value="NADH DEHYDROGENASE"/>
    <property type="match status" value="1"/>
</dbReference>
<keyword evidence="5" id="KW-0874">Quinone</keyword>
<feature type="transmembrane region" description="Helical" evidence="5">
    <location>
        <begin position="305"/>
        <end position="323"/>
    </location>
</feature>
<dbReference type="GO" id="GO:0008137">
    <property type="term" value="F:NADH dehydrogenase (ubiquinone) activity"/>
    <property type="evidence" value="ECO:0007669"/>
    <property type="project" value="InterPro"/>
</dbReference>
<keyword evidence="4 5" id="KW-0472">Membrane</keyword>
<evidence type="ECO:0000313" key="9">
    <source>
        <dbReference type="EMBL" id="PJZ72510.1"/>
    </source>
</evidence>
<dbReference type="Proteomes" id="UP000231990">
    <property type="component" value="Unassembled WGS sequence"/>
</dbReference>
<dbReference type="EMBL" id="NPDZ01000009">
    <property type="protein sequence ID" value="PJZ72510.1"/>
    <property type="molecule type" value="Genomic_DNA"/>
</dbReference>
<dbReference type="Pfam" id="PF00361">
    <property type="entry name" value="Proton_antipo_M"/>
    <property type="match status" value="1"/>
</dbReference>
<keyword evidence="5" id="KW-0520">NAD</keyword>
<keyword evidence="5" id="KW-1003">Cell membrane</keyword>
<evidence type="ECO:0000256" key="5">
    <source>
        <dbReference type="HAMAP-Rule" id="MF_00445"/>
    </source>
</evidence>
<keyword evidence="2 5" id="KW-0812">Transmembrane</keyword>
<feature type="transmembrane region" description="Helical" evidence="5">
    <location>
        <begin position="329"/>
        <end position="350"/>
    </location>
</feature>
<dbReference type="HAMAP" id="MF_00445">
    <property type="entry name" value="NDH1_NuoN_1"/>
    <property type="match status" value="1"/>
</dbReference>
<organism evidence="9 11">
    <name type="scientific">Leptospira perolatii</name>
    <dbReference type="NCBI Taxonomy" id="2023191"/>
    <lineage>
        <taxon>Bacteria</taxon>
        <taxon>Pseudomonadati</taxon>
        <taxon>Spirochaetota</taxon>
        <taxon>Spirochaetia</taxon>
        <taxon>Leptospirales</taxon>
        <taxon>Leptospiraceae</taxon>
        <taxon>Leptospira</taxon>
    </lineage>
</organism>
<feature type="transmembrane region" description="Helical" evidence="5">
    <location>
        <begin position="242"/>
        <end position="264"/>
    </location>
</feature>
<dbReference type="GO" id="GO:0005886">
    <property type="term" value="C:plasma membrane"/>
    <property type="evidence" value="ECO:0007669"/>
    <property type="project" value="UniProtKB-SubCell"/>
</dbReference>
<feature type="transmembrane region" description="Helical" evidence="5">
    <location>
        <begin position="166"/>
        <end position="189"/>
    </location>
</feature>
<comment type="caution">
    <text evidence="9">The sequence shown here is derived from an EMBL/GenBank/DDBJ whole genome shotgun (WGS) entry which is preliminary data.</text>
</comment>
<feature type="transmembrane region" description="Helical" evidence="5">
    <location>
        <begin position="12"/>
        <end position="33"/>
    </location>
</feature>
<feature type="domain" description="NADH:quinone oxidoreductase/Mrp antiporter transmembrane" evidence="7">
    <location>
        <begin position="131"/>
        <end position="407"/>
    </location>
</feature>
<dbReference type="GO" id="GO:0048038">
    <property type="term" value="F:quinone binding"/>
    <property type="evidence" value="ECO:0007669"/>
    <property type="project" value="UniProtKB-KW"/>
</dbReference>
<keyword evidence="5" id="KW-0830">Ubiquinone</keyword>
<name>A0A2M9ZKB6_9LEPT</name>
<comment type="catalytic activity">
    <reaction evidence="5">
        <text>a quinone + NADH + 5 H(+)(in) = a quinol + NAD(+) + 4 H(+)(out)</text>
        <dbReference type="Rhea" id="RHEA:57888"/>
        <dbReference type="ChEBI" id="CHEBI:15378"/>
        <dbReference type="ChEBI" id="CHEBI:24646"/>
        <dbReference type="ChEBI" id="CHEBI:57540"/>
        <dbReference type="ChEBI" id="CHEBI:57945"/>
        <dbReference type="ChEBI" id="CHEBI:132124"/>
    </reaction>
</comment>
<feature type="transmembrane region" description="Helical" evidence="5">
    <location>
        <begin position="371"/>
        <end position="396"/>
    </location>
</feature>
<comment type="subcellular location">
    <subcellularLocation>
        <location evidence="5">Cell membrane</location>
        <topology evidence="5">Multi-pass membrane protein</topology>
    </subcellularLocation>
    <subcellularLocation>
        <location evidence="1">Endomembrane system</location>
        <topology evidence="1">Multi-pass membrane protein</topology>
    </subcellularLocation>
    <subcellularLocation>
        <location evidence="6">Membrane</location>
        <topology evidence="6">Multi-pass membrane protein</topology>
    </subcellularLocation>
</comment>